<keyword evidence="5" id="KW-0539">Nucleus</keyword>
<dbReference type="Pfam" id="PF25797">
    <property type="entry name" value="PDF2_C"/>
    <property type="match status" value="1"/>
</dbReference>
<dbReference type="SMART" id="SM00234">
    <property type="entry name" value="START"/>
    <property type="match status" value="1"/>
</dbReference>
<dbReference type="EMBL" id="JABEZY010270776">
    <property type="protein sequence ID" value="MBA0755609.1"/>
    <property type="molecule type" value="Genomic_DNA"/>
</dbReference>
<evidence type="ECO:0000256" key="1">
    <source>
        <dbReference type="ARBA" id="ARBA00023015"/>
    </source>
</evidence>
<evidence type="ECO:0000313" key="7">
    <source>
        <dbReference type="EMBL" id="MBA0755609.1"/>
    </source>
</evidence>
<evidence type="ECO:0000313" key="8">
    <source>
        <dbReference type="Proteomes" id="UP000593579"/>
    </source>
</evidence>
<keyword evidence="8" id="KW-1185">Reference proteome</keyword>
<dbReference type="OrthoDB" id="6159439at2759"/>
<keyword evidence="2" id="KW-0238">DNA-binding</keyword>
<keyword evidence="4" id="KW-0804">Transcription</keyword>
<feature type="domain" description="START" evidence="6">
    <location>
        <begin position="1"/>
        <end position="165"/>
    </location>
</feature>
<dbReference type="InterPro" id="IPR057993">
    <property type="entry name" value="HD-Zip_IV_C"/>
</dbReference>
<keyword evidence="1" id="KW-0805">Transcription regulation</keyword>
<proteinExistence type="predicted"/>
<dbReference type="InterPro" id="IPR002913">
    <property type="entry name" value="START_lipid-bd_dom"/>
</dbReference>
<dbReference type="Proteomes" id="UP000593579">
    <property type="component" value="Unassembled WGS sequence"/>
</dbReference>
<dbReference type="InterPro" id="IPR042160">
    <property type="entry name" value="HD-Zip_IV"/>
</dbReference>
<organism evidence="7 8">
    <name type="scientific">Gossypium gossypioides</name>
    <name type="common">Mexican cotton</name>
    <name type="synonym">Selera gossypioides</name>
    <dbReference type="NCBI Taxonomy" id="34282"/>
    <lineage>
        <taxon>Eukaryota</taxon>
        <taxon>Viridiplantae</taxon>
        <taxon>Streptophyta</taxon>
        <taxon>Embryophyta</taxon>
        <taxon>Tracheophyta</taxon>
        <taxon>Spermatophyta</taxon>
        <taxon>Magnoliopsida</taxon>
        <taxon>eudicotyledons</taxon>
        <taxon>Gunneridae</taxon>
        <taxon>Pentapetalae</taxon>
        <taxon>rosids</taxon>
        <taxon>malvids</taxon>
        <taxon>Malvales</taxon>
        <taxon>Malvaceae</taxon>
        <taxon>Malvoideae</taxon>
        <taxon>Gossypium</taxon>
    </lineage>
</organism>
<name>A0A7J9D4H5_GOSGO</name>
<dbReference type="PANTHER" id="PTHR45654">
    <property type="entry name" value="HOMEOBOX-LEUCINE ZIPPER PROTEIN MERISTEM L1"/>
    <property type="match status" value="1"/>
</dbReference>
<accession>A0A7J9D4H5</accession>
<gene>
    <name evidence="7" type="ORF">Gogos_020549</name>
</gene>
<evidence type="ECO:0000256" key="3">
    <source>
        <dbReference type="ARBA" id="ARBA00023155"/>
    </source>
</evidence>
<dbReference type="GO" id="GO:0003677">
    <property type="term" value="F:DNA binding"/>
    <property type="evidence" value="ECO:0007669"/>
    <property type="project" value="UniProtKB-KW"/>
</dbReference>
<evidence type="ECO:0000256" key="5">
    <source>
        <dbReference type="ARBA" id="ARBA00023242"/>
    </source>
</evidence>
<dbReference type="SUPFAM" id="SSF55961">
    <property type="entry name" value="Bet v1-like"/>
    <property type="match status" value="2"/>
</dbReference>
<protein>
    <recommendedName>
        <fullName evidence="6">START domain-containing protein</fullName>
    </recommendedName>
</protein>
<evidence type="ECO:0000256" key="2">
    <source>
        <dbReference type="ARBA" id="ARBA00023125"/>
    </source>
</evidence>
<evidence type="ECO:0000259" key="6">
    <source>
        <dbReference type="PROSITE" id="PS50848"/>
    </source>
</evidence>
<dbReference type="Pfam" id="PF01852">
    <property type="entry name" value="START"/>
    <property type="match status" value="1"/>
</dbReference>
<dbReference type="GO" id="GO:0008289">
    <property type="term" value="F:lipid binding"/>
    <property type="evidence" value="ECO:0007669"/>
    <property type="project" value="InterPro"/>
</dbReference>
<feature type="non-terminal residue" evidence="7">
    <location>
        <position position="1"/>
    </location>
</feature>
<dbReference type="AlphaFoldDB" id="A0A7J9D4H5"/>
<reference evidence="7 8" key="1">
    <citation type="journal article" date="2019" name="Genome Biol. Evol.">
        <title>Insights into the evolution of the New World diploid cottons (Gossypium, subgenus Houzingenia) based on genome sequencing.</title>
        <authorList>
            <person name="Grover C.E."/>
            <person name="Arick M.A. 2nd"/>
            <person name="Thrash A."/>
            <person name="Conover J.L."/>
            <person name="Sanders W.S."/>
            <person name="Peterson D.G."/>
            <person name="Frelichowski J.E."/>
            <person name="Scheffler J.A."/>
            <person name="Scheffler B.E."/>
            <person name="Wendel J.F."/>
        </authorList>
    </citation>
    <scope>NUCLEOTIDE SEQUENCE [LARGE SCALE GENOMIC DNA]</scope>
    <source>
        <strain evidence="7">5</strain>
        <tissue evidence="7">Leaf</tissue>
    </source>
</reference>
<dbReference type="PANTHER" id="PTHR45654:SF11">
    <property type="entry name" value="HOMEOBOX-LEUCINE ZIPPER PROTEIN HDG5"/>
    <property type="match status" value="1"/>
</dbReference>
<dbReference type="PROSITE" id="PS50848">
    <property type="entry name" value="START"/>
    <property type="match status" value="1"/>
</dbReference>
<sequence length="431" mass="47332">MNSITLVDAFVDANKWMELFPSIVARAKCVQVISQGVSGTNGCLQLMYAELHMLSPLVPTREAYFLRYCQQQNVEDETYWAIVDFPLDGFHNSLQTSFPLYKRRPSGCLILDMPNGYSRVTWVEHAEIEEKPIHQIFSHFVHSGMAFGANRWLAVLERQCERVASLMATNIPDIGVIPSPEARKNLMRLSQRMIRTFCVNISSCSGQVWTAVPDSSDDTVRITTRKVSEAGQPNGLILCAVSTTWLPYPHHHVFDLLRDERRRAQLEVLSNGNALHEVAHIANGSHPGNCISLLRINVSSNSSQHVDLMLQESCTNKSGSLVVYSTVDVDSVQLAMSGEDPSCIPLLPLGFFITPMELMNDGGCKDEANGHNITTGSLLTVGLQVLASTIPSAKINLSSIAAINNHLCTTVQQISSALSSNCVGSCNEGDN</sequence>
<keyword evidence="3" id="KW-0371">Homeobox</keyword>
<comment type="caution">
    <text evidence="7">The sequence shown here is derived from an EMBL/GenBank/DDBJ whole genome shotgun (WGS) entry which is preliminary data.</text>
</comment>
<evidence type="ECO:0000256" key="4">
    <source>
        <dbReference type="ARBA" id="ARBA00023163"/>
    </source>
</evidence>
<dbReference type="CDD" id="cd08875">
    <property type="entry name" value="START_ArGLABRA2_like"/>
    <property type="match status" value="1"/>
</dbReference>